<organism evidence="1 2">
    <name type="scientific">Lactuca virosa</name>
    <dbReference type="NCBI Taxonomy" id="75947"/>
    <lineage>
        <taxon>Eukaryota</taxon>
        <taxon>Viridiplantae</taxon>
        <taxon>Streptophyta</taxon>
        <taxon>Embryophyta</taxon>
        <taxon>Tracheophyta</taxon>
        <taxon>Spermatophyta</taxon>
        <taxon>Magnoliopsida</taxon>
        <taxon>eudicotyledons</taxon>
        <taxon>Gunneridae</taxon>
        <taxon>Pentapetalae</taxon>
        <taxon>asterids</taxon>
        <taxon>campanulids</taxon>
        <taxon>Asterales</taxon>
        <taxon>Asteraceae</taxon>
        <taxon>Cichorioideae</taxon>
        <taxon>Cichorieae</taxon>
        <taxon>Lactucinae</taxon>
        <taxon>Lactuca</taxon>
    </lineage>
</organism>
<gene>
    <name evidence="1" type="ORF">LVIROSA_LOCUS16768</name>
</gene>
<evidence type="ECO:0000313" key="2">
    <source>
        <dbReference type="Proteomes" id="UP001157418"/>
    </source>
</evidence>
<dbReference type="EMBL" id="CAKMRJ010003257">
    <property type="protein sequence ID" value="CAH1429949.1"/>
    <property type="molecule type" value="Genomic_DNA"/>
</dbReference>
<accession>A0AAU9N0M5</accession>
<name>A0AAU9N0M5_9ASTR</name>
<reference evidence="1 2" key="1">
    <citation type="submission" date="2022-01" db="EMBL/GenBank/DDBJ databases">
        <authorList>
            <person name="Xiong W."/>
            <person name="Schranz E."/>
        </authorList>
    </citation>
    <scope>NUCLEOTIDE SEQUENCE [LARGE SCALE GENOMIC DNA]</scope>
</reference>
<dbReference type="Proteomes" id="UP001157418">
    <property type="component" value="Unassembled WGS sequence"/>
</dbReference>
<proteinExistence type="predicted"/>
<keyword evidence="2" id="KW-1185">Reference proteome</keyword>
<sequence>MPNSILWCCCWYGHGQYELNSKFLRFVSKMSRGALTIDDNQVRPASGDWENINSNIMQVRTGQMNILILSTAFQVWIYTLLQIQKEDGTCKEYPLGVVLEATKNTLIQGNTKLLLDFRVVLDQELGLILKLRDMMFGWIHEGFQSFLRQVNDEFLKQEDSPL</sequence>
<protein>
    <submittedName>
        <fullName evidence="1">Uncharacterized protein</fullName>
    </submittedName>
</protein>
<comment type="caution">
    <text evidence="1">The sequence shown here is derived from an EMBL/GenBank/DDBJ whole genome shotgun (WGS) entry which is preliminary data.</text>
</comment>
<evidence type="ECO:0000313" key="1">
    <source>
        <dbReference type="EMBL" id="CAH1429949.1"/>
    </source>
</evidence>
<dbReference type="AlphaFoldDB" id="A0AAU9N0M5"/>